<evidence type="ECO:0000256" key="3">
    <source>
        <dbReference type="ARBA" id="ARBA00022801"/>
    </source>
</evidence>
<accession>A0AAD9ZBE1</accession>
<dbReference type="Gene3D" id="3.40.630.20">
    <property type="entry name" value="Peptidase C15, pyroglutamyl peptidase I-like"/>
    <property type="match status" value="1"/>
</dbReference>
<dbReference type="SUPFAM" id="SSF53182">
    <property type="entry name" value="Pyrrolidone carboxyl peptidase (pyroglutamate aminopeptidase)"/>
    <property type="match status" value="1"/>
</dbReference>
<feature type="region of interest" description="Disordered" evidence="5">
    <location>
        <begin position="254"/>
        <end position="277"/>
    </location>
</feature>
<dbReference type="PANTHER" id="PTHR23402">
    <property type="entry name" value="PROTEASE FAMILY C15 PYROGLUTAMYL-PEPTIDASE I-RELATED"/>
    <property type="match status" value="1"/>
</dbReference>
<evidence type="ECO:0000256" key="4">
    <source>
        <dbReference type="ARBA" id="ARBA00022807"/>
    </source>
</evidence>
<evidence type="ECO:0000256" key="2">
    <source>
        <dbReference type="ARBA" id="ARBA00022670"/>
    </source>
</evidence>
<proteinExistence type="inferred from homology"/>
<evidence type="ECO:0000313" key="6">
    <source>
        <dbReference type="EMBL" id="KAK3175084.1"/>
    </source>
</evidence>
<organism evidence="6 7">
    <name type="scientific">Lepraria neglecta</name>
    <dbReference type="NCBI Taxonomy" id="209136"/>
    <lineage>
        <taxon>Eukaryota</taxon>
        <taxon>Fungi</taxon>
        <taxon>Dikarya</taxon>
        <taxon>Ascomycota</taxon>
        <taxon>Pezizomycotina</taxon>
        <taxon>Lecanoromycetes</taxon>
        <taxon>OSLEUM clade</taxon>
        <taxon>Lecanoromycetidae</taxon>
        <taxon>Lecanorales</taxon>
        <taxon>Lecanorineae</taxon>
        <taxon>Stereocaulaceae</taxon>
        <taxon>Lepraria</taxon>
    </lineage>
</organism>
<comment type="caution">
    <text evidence="6">The sequence shown here is derived from an EMBL/GenBank/DDBJ whole genome shotgun (WGS) entry which is preliminary data.</text>
</comment>
<protein>
    <recommendedName>
        <fullName evidence="8">Peptidase C15, pyroglutamyl peptidase I-like protein</fullName>
    </recommendedName>
</protein>
<evidence type="ECO:0000256" key="1">
    <source>
        <dbReference type="ARBA" id="ARBA00006641"/>
    </source>
</evidence>
<keyword evidence="4" id="KW-0788">Thiol protease</keyword>
<dbReference type="InterPro" id="IPR036440">
    <property type="entry name" value="Peptidase_C15-like_sf"/>
</dbReference>
<dbReference type="Pfam" id="PF01470">
    <property type="entry name" value="Peptidase_C15"/>
    <property type="match status" value="1"/>
</dbReference>
<evidence type="ECO:0000256" key="5">
    <source>
        <dbReference type="SAM" id="MobiDB-lite"/>
    </source>
</evidence>
<dbReference type="EMBL" id="JASNWA010000006">
    <property type="protein sequence ID" value="KAK3175084.1"/>
    <property type="molecule type" value="Genomic_DNA"/>
</dbReference>
<comment type="similarity">
    <text evidence="1">Belongs to the peptidase C15 family.</text>
</comment>
<dbReference type="AlphaFoldDB" id="A0AAD9ZBE1"/>
<dbReference type="GO" id="GO:0006508">
    <property type="term" value="P:proteolysis"/>
    <property type="evidence" value="ECO:0007669"/>
    <property type="project" value="UniProtKB-KW"/>
</dbReference>
<name>A0AAD9ZBE1_9LECA</name>
<reference evidence="6" key="1">
    <citation type="submission" date="2022-11" db="EMBL/GenBank/DDBJ databases">
        <title>Chromosomal genome sequence assembly and mating type (MAT) locus characterization of the leprose asexual lichenized fungus Lepraria neglecta (Nyl.) Erichsen.</title>
        <authorList>
            <person name="Allen J.L."/>
            <person name="Pfeffer B."/>
        </authorList>
    </citation>
    <scope>NUCLEOTIDE SEQUENCE</scope>
    <source>
        <strain evidence="6">Allen 5258</strain>
    </source>
</reference>
<evidence type="ECO:0008006" key="8">
    <source>
        <dbReference type="Google" id="ProtNLM"/>
    </source>
</evidence>
<keyword evidence="2" id="KW-0645">Protease</keyword>
<evidence type="ECO:0000313" key="7">
    <source>
        <dbReference type="Proteomes" id="UP001276659"/>
    </source>
</evidence>
<gene>
    <name evidence="6" type="ORF">OEA41_002330</name>
</gene>
<dbReference type="Proteomes" id="UP001276659">
    <property type="component" value="Unassembled WGS sequence"/>
</dbReference>
<keyword evidence="3" id="KW-0378">Hydrolase</keyword>
<sequence>MGSLATEGDDGEREISVLVTGFGPFGENKTNPSFLIASSLPSTYERPHLPTIKIYTYPTPITVAYSHVREVIPKLLFTNDGSKLLSPDVEPIHSEPEYLHVVTRPLKETPNYDIVLNIGMAPGRTFYTLETCAHRDGYNKPDVEGKTLQEDTYWKETYSSPEILYTGFDTENVWRRWKSGLMSEDVRPSNNAGHYLCDFTYYASMLEYWRRDPNGIRPCVFFHVPGGWQEEDIIRGRKVALGLIAACVGSQMSSGLEKKEPNGGDSIANDFGDEGLS</sequence>
<dbReference type="PANTHER" id="PTHR23402:SF1">
    <property type="entry name" value="PYROGLUTAMYL-PEPTIDASE I"/>
    <property type="match status" value="1"/>
</dbReference>
<dbReference type="InterPro" id="IPR016125">
    <property type="entry name" value="Peptidase_C15-like"/>
</dbReference>
<keyword evidence="7" id="KW-1185">Reference proteome</keyword>
<dbReference type="GO" id="GO:0008234">
    <property type="term" value="F:cysteine-type peptidase activity"/>
    <property type="evidence" value="ECO:0007669"/>
    <property type="project" value="UniProtKB-KW"/>
</dbReference>